<evidence type="ECO:0000313" key="5">
    <source>
        <dbReference type="EMBL" id="PGH05743.1"/>
    </source>
</evidence>
<dbReference type="InterPro" id="IPR030395">
    <property type="entry name" value="GP_PDE_dom"/>
</dbReference>
<dbReference type="InterPro" id="IPR002110">
    <property type="entry name" value="Ankyrin_rpt"/>
</dbReference>
<dbReference type="EMBL" id="PDNA01000185">
    <property type="protein sequence ID" value="PGH05743.1"/>
    <property type="molecule type" value="Genomic_DNA"/>
</dbReference>
<dbReference type="OrthoDB" id="197419at2759"/>
<sequence length="962" mass="106674">MACRELRDQLEDLQWYNKVNGDAIYKIYCKIDKFGGQTFQHFTNQRRRFMNSRGPFSVKCMKAREEVNKAIADLEKACSHSLPVAEEPKSSLIEMPDSKGPNAQRTGDEKVLSSSGASPYNGDLLQLINASKKILDHCHRWSGANIVSSDDHKAKDRDRLIHLLVLIGRADIVETGSEAPSSCFQGVTNDDLSAMVTSIFLTRDGSNKADVFVMPDSLGRVSLHYAAMYGLSPFCEMILKCLRIKDYEPSIAENAILLRDSAGYTPLHYTVINGYSSITKLFLEVLGKQPRDAAVGDLERLLEELLIIAIRYQHDDIVSLLVQIDIRHTTKFGYTPLYSAVQIGRADYVDILLAESATNAIIDGQEPVNGWTPLIIGCIQGHLEIVNRLLEAGANQETKDNSGWTAQEHATFRGHLEVAASLESLGMESHIGGPASSATVSKEVKYSFCPKQHYLIVNLGGMQERKPVVAVALRDCLSDYKNCVPRRVEYSIEVSSPEGTKPLVSLPLPILENTVNEPLVIPVKNISDSQLIFSIHRYASLAEPSAIPVVELVGKGIALPGKQKDFCGDGREPMLREYAVHILDTKHLGCIGTVTFTCLIVKPFRFTDVVAPSITYPRVRDSSVQLVGHRGLGGNSGGRENLQIRENTVESFISAWKHGASFVENAKILSDVQLTRDHVPVIFHDFSLSETGTDVPVYDLTLEQFLYAGEFQSPRYEIDGKLQYKWIHPGKPRSQSFNQDGELGAHEIRKMLKSTVEFKGSKPNARGDFIRGPLATLEELFVKLPEELGFNIEIKYPRLHEAIEAGITPIVTEINIFVDKTLEKIYRLAGNRPIILSSFTPEVCILLSIKQQRYPVLFITNAGKLPIRDMEKRAGSLQIAVRFAKRWNLAGLVVACETFLLCPRLVGYVKGCGMICASYGGPNSVPENVKMQVDAGIDIIITDKVGLIAKILKETPPLNRLN</sequence>
<dbReference type="Pfam" id="PF25329">
    <property type="entry name" value="C2_GDE1"/>
    <property type="match status" value="1"/>
</dbReference>
<feature type="repeat" description="ANK" evidence="2">
    <location>
        <begin position="332"/>
        <end position="364"/>
    </location>
</feature>
<evidence type="ECO:0000256" key="2">
    <source>
        <dbReference type="PROSITE-ProRule" id="PRU00023"/>
    </source>
</evidence>
<protein>
    <recommendedName>
        <fullName evidence="4">GP-PDE domain-containing protein</fullName>
    </recommendedName>
</protein>
<dbReference type="InterPro" id="IPR051578">
    <property type="entry name" value="GDPD"/>
</dbReference>
<feature type="repeat" description="ANK" evidence="2">
    <location>
        <begin position="369"/>
        <end position="401"/>
    </location>
</feature>
<proteinExistence type="predicted"/>
<dbReference type="PANTHER" id="PTHR22958:SF1">
    <property type="entry name" value="GLYCEROPHOSPHOCHOLINE PHOSPHODIESTERASE GPCPD1"/>
    <property type="match status" value="1"/>
</dbReference>
<reference evidence="5 6" key="1">
    <citation type="submission" date="2017-10" db="EMBL/GenBank/DDBJ databases">
        <title>Comparative genomics in systemic dimorphic fungi from Ajellomycetaceae.</title>
        <authorList>
            <person name="Munoz J.F."/>
            <person name="Mcewen J.G."/>
            <person name="Clay O.K."/>
            <person name="Cuomo C.A."/>
        </authorList>
    </citation>
    <scope>NUCLEOTIDE SEQUENCE [LARGE SCALE GENOMIC DNA]</scope>
    <source>
        <strain evidence="5 6">UAMH7299</strain>
    </source>
</reference>
<feature type="domain" description="GP-PDE" evidence="4">
    <location>
        <begin position="624"/>
        <end position="952"/>
    </location>
</feature>
<accession>A0A2B7XAE5</accession>
<dbReference type="InterPro" id="IPR036770">
    <property type="entry name" value="Ankyrin_rpt-contain_sf"/>
</dbReference>
<keyword evidence="1" id="KW-0378">Hydrolase</keyword>
<dbReference type="Pfam" id="PF03009">
    <property type="entry name" value="GDPD"/>
    <property type="match status" value="1"/>
</dbReference>
<dbReference type="Pfam" id="PF12796">
    <property type="entry name" value="Ank_2"/>
    <property type="match status" value="2"/>
</dbReference>
<evidence type="ECO:0000313" key="6">
    <source>
        <dbReference type="Proteomes" id="UP000224634"/>
    </source>
</evidence>
<dbReference type="PANTHER" id="PTHR22958">
    <property type="entry name" value="GLYCEROPHOSPHORYL DIESTER PHOSPHODIESTERASE"/>
    <property type="match status" value="1"/>
</dbReference>
<gene>
    <name evidence="5" type="ORF">AJ80_08300</name>
</gene>
<evidence type="ECO:0000256" key="3">
    <source>
        <dbReference type="SAM" id="MobiDB-lite"/>
    </source>
</evidence>
<feature type="region of interest" description="Disordered" evidence="3">
    <location>
        <begin position="85"/>
        <end position="115"/>
    </location>
</feature>
<name>A0A2B7XAE5_POLH7</name>
<dbReference type="GO" id="GO:0046475">
    <property type="term" value="P:glycerophospholipid catabolic process"/>
    <property type="evidence" value="ECO:0007669"/>
    <property type="project" value="TreeGrafter"/>
</dbReference>
<dbReference type="SMART" id="SM00248">
    <property type="entry name" value="ANK"/>
    <property type="match status" value="6"/>
</dbReference>
<dbReference type="SUPFAM" id="SSF48403">
    <property type="entry name" value="Ankyrin repeat"/>
    <property type="match status" value="1"/>
</dbReference>
<dbReference type="InterPro" id="IPR057506">
    <property type="entry name" value="C2_GPCPD1"/>
</dbReference>
<dbReference type="GO" id="GO:0047389">
    <property type="term" value="F:glycerophosphocholine phosphodiesterase activity"/>
    <property type="evidence" value="ECO:0007669"/>
    <property type="project" value="TreeGrafter"/>
</dbReference>
<dbReference type="SUPFAM" id="SSF51695">
    <property type="entry name" value="PLC-like phosphodiesterases"/>
    <property type="match status" value="1"/>
</dbReference>
<keyword evidence="2" id="KW-0040">ANK repeat</keyword>
<dbReference type="Gene3D" id="3.20.20.190">
    <property type="entry name" value="Phosphatidylinositol (PI) phosphodiesterase"/>
    <property type="match status" value="1"/>
</dbReference>
<dbReference type="PROSITE" id="PS50297">
    <property type="entry name" value="ANK_REP_REGION"/>
    <property type="match status" value="1"/>
</dbReference>
<dbReference type="AlphaFoldDB" id="A0A2B7XAE5"/>
<keyword evidence="6" id="KW-1185">Reference proteome</keyword>
<dbReference type="PROSITE" id="PS50088">
    <property type="entry name" value="ANK_REPEAT"/>
    <property type="match status" value="2"/>
</dbReference>
<evidence type="ECO:0000256" key="1">
    <source>
        <dbReference type="ARBA" id="ARBA00022801"/>
    </source>
</evidence>
<dbReference type="STRING" id="1447883.A0A2B7XAE5"/>
<comment type="caution">
    <text evidence="5">The sequence shown here is derived from an EMBL/GenBank/DDBJ whole genome shotgun (WGS) entry which is preliminary data.</text>
</comment>
<evidence type="ECO:0000259" key="4">
    <source>
        <dbReference type="PROSITE" id="PS51704"/>
    </source>
</evidence>
<dbReference type="InterPro" id="IPR017946">
    <property type="entry name" value="PLC-like_Pdiesterase_TIM-brl"/>
</dbReference>
<dbReference type="Proteomes" id="UP000224634">
    <property type="component" value="Unassembled WGS sequence"/>
</dbReference>
<dbReference type="PROSITE" id="PS51704">
    <property type="entry name" value="GP_PDE"/>
    <property type="match status" value="1"/>
</dbReference>
<organism evidence="5 6">
    <name type="scientific">Polytolypa hystricis (strain UAMH7299)</name>
    <dbReference type="NCBI Taxonomy" id="1447883"/>
    <lineage>
        <taxon>Eukaryota</taxon>
        <taxon>Fungi</taxon>
        <taxon>Dikarya</taxon>
        <taxon>Ascomycota</taxon>
        <taxon>Pezizomycotina</taxon>
        <taxon>Eurotiomycetes</taxon>
        <taxon>Eurotiomycetidae</taxon>
        <taxon>Onygenales</taxon>
        <taxon>Onygenales incertae sedis</taxon>
        <taxon>Polytolypa</taxon>
    </lineage>
</organism>
<dbReference type="Gene3D" id="1.25.40.20">
    <property type="entry name" value="Ankyrin repeat-containing domain"/>
    <property type="match status" value="1"/>
</dbReference>